<dbReference type="RefSeq" id="XP_011387975.1">
    <property type="nucleotide sequence ID" value="XM_011389673.1"/>
</dbReference>
<sequence length="248" mass="27464">MPTILPLEASYRTELYSLALVSAIAVRFLLMSAPLTRYSLIRIVSTLVLPTLTFSVLQHRQITLTRALALRISHSATTYRNVIAHKTILAPNGMSTILTMLLSTSLLSNLPLVHQRLTKTAPMAAWSINAAGAVEWFFAAVNLTVVAMCCVMIITQEEVKVEFDDPVQDVEVALHRLSTVKSAEIQDEWVKMASTSRRHDVWVKPVRLPNGDSVGVFDMTTRLASNHPLYNPDTPHKPSGPTLRISLP</sequence>
<feature type="transmembrane region" description="Helical" evidence="2">
    <location>
        <begin position="15"/>
        <end position="33"/>
    </location>
</feature>
<dbReference type="AlphaFoldDB" id="A0A0D1CWJ9"/>
<feature type="transmembrane region" description="Helical" evidence="2">
    <location>
        <begin position="39"/>
        <end position="57"/>
    </location>
</feature>
<keyword evidence="2" id="KW-1133">Transmembrane helix</keyword>
<accession>A0A0D1CWJ9</accession>
<dbReference type="GeneID" id="23566487"/>
<keyword evidence="2" id="KW-0812">Transmembrane</keyword>
<proteinExistence type="predicted"/>
<dbReference type="OrthoDB" id="2554936at2759"/>
<keyword evidence="4" id="KW-1185">Reference proteome</keyword>
<evidence type="ECO:0000313" key="3">
    <source>
        <dbReference type="EMBL" id="KIS70773.1"/>
    </source>
</evidence>
<organism evidence="3 4">
    <name type="scientific">Mycosarcoma maydis</name>
    <name type="common">Corn smut fungus</name>
    <name type="synonym">Ustilago maydis</name>
    <dbReference type="NCBI Taxonomy" id="5270"/>
    <lineage>
        <taxon>Eukaryota</taxon>
        <taxon>Fungi</taxon>
        <taxon>Dikarya</taxon>
        <taxon>Basidiomycota</taxon>
        <taxon>Ustilaginomycotina</taxon>
        <taxon>Ustilaginomycetes</taxon>
        <taxon>Ustilaginales</taxon>
        <taxon>Ustilaginaceae</taxon>
        <taxon>Mycosarcoma</taxon>
    </lineage>
</organism>
<dbReference type="Proteomes" id="UP000000561">
    <property type="component" value="Chromosome 3"/>
</dbReference>
<dbReference type="EMBL" id="CM003142">
    <property type="protein sequence ID" value="KIS70773.1"/>
    <property type="molecule type" value="Genomic_DNA"/>
</dbReference>
<evidence type="ECO:0000256" key="1">
    <source>
        <dbReference type="SAM" id="MobiDB-lite"/>
    </source>
</evidence>
<evidence type="ECO:0000313" key="4">
    <source>
        <dbReference type="Proteomes" id="UP000000561"/>
    </source>
</evidence>
<protein>
    <submittedName>
        <fullName evidence="3">Uncharacterized protein</fullName>
    </submittedName>
</protein>
<gene>
    <name evidence="3" type="ORF">UMAG_10451</name>
</gene>
<feature type="transmembrane region" description="Helical" evidence="2">
    <location>
        <begin position="89"/>
        <end position="113"/>
    </location>
</feature>
<name>A0A0D1CWJ9_MYCMD</name>
<dbReference type="InParanoid" id="A0A0D1CWJ9"/>
<evidence type="ECO:0000256" key="2">
    <source>
        <dbReference type="SAM" id="Phobius"/>
    </source>
</evidence>
<feature type="transmembrane region" description="Helical" evidence="2">
    <location>
        <begin position="133"/>
        <end position="154"/>
    </location>
</feature>
<reference evidence="3 4" key="1">
    <citation type="journal article" date="2006" name="Nature">
        <title>Insights from the genome of the biotrophic fungal plant pathogen Ustilago maydis.</title>
        <authorList>
            <person name="Kamper J."/>
            <person name="Kahmann R."/>
            <person name="Bolker M."/>
            <person name="Ma L.J."/>
            <person name="Brefort T."/>
            <person name="Saville B.J."/>
            <person name="Banuett F."/>
            <person name="Kronstad J.W."/>
            <person name="Gold S.E."/>
            <person name="Muller O."/>
            <person name="Perlin M.H."/>
            <person name="Wosten H.A."/>
            <person name="de Vries R."/>
            <person name="Ruiz-Herrera J."/>
            <person name="Reynaga-Pena C.G."/>
            <person name="Snetselaar K."/>
            <person name="McCann M."/>
            <person name="Perez-Martin J."/>
            <person name="Feldbrugge M."/>
            <person name="Basse C.W."/>
            <person name="Steinberg G."/>
            <person name="Ibeas J.I."/>
            <person name="Holloman W."/>
            <person name="Guzman P."/>
            <person name="Farman M."/>
            <person name="Stajich J.E."/>
            <person name="Sentandreu R."/>
            <person name="Gonzalez-Prieto J.M."/>
            <person name="Kennell J.C."/>
            <person name="Molina L."/>
            <person name="Schirawski J."/>
            <person name="Mendoza-Mendoza A."/>
            <person name="Greilinger D."/>
            <person name="Munch K."/>
            <person name="Rossel N."/>
            <person name="Scherer M."/>
            <person name="Vranes M."/>
            <person name="Ladendorf O."/>
            <person name="Vincon V."/>
            <person name="Fuchs U."/>
            <person name="Sandrock B."/>
            <person name="Meng S."/>
            <person name="Ho E.C."/>
            <person name="Cahill M.J."/>
            <person name="Boyce K.J."/>
            <person name="Klose J."/>
            <person name="Klosterman S.J."/>
            <person name="Deelstra H.J."/>
            <person name="Ortiz-Castellanos L."/>
            <person name="Li W."/>
            <person name="Sanchez-Alonso P."/>
            <person name="Schreier P.H."/>
            <person name="Hauser-Hahn I."/>
            <person name="Vaupel M."/>
            <person name="Koopmann E."/>
            <person name="Friedrich G."/>
            <person name="Voss H."/>
            <person name="Schluter T."/>
            <person name="Margolis J."/>
            <person name="Platt D."/>
            <person name="Swimmer C."/>
            <person name="Gnirke A."/>
            <person name="Chen F."/>
            <person name="Vysotskaia V."/>
            <person name="Mannhaupt G."/>
            <person name="Guldener U."/>
            <person name="Munsterkotter M."/>
            <person name="Haase D."/>
            <person name="Oesterheld M."/>
            <person name="Mewes H.W."/>
            <person name="Mauceli E.W."/>
            <person name="DeCaprio D."/>
            <person name="Wade C.M."/>
            <person name="Butler J."/>
            <person name="Young S."/>
            <person name="Jaffe D.B."/>
            <person name="Calvo S."/>
            <person name="Nusbaum C."/>
            <person name="Galagan J."/>
            <person name="Birren B.W."/>
        </authorList>
    </citation>
    <scope>NUCLEOTIDE SEQUENCE [LARGE SCALE GENOMIC DNA]</scope>
    <source>
        <strain evidence="4">DSM 14603 / FGSC 9021 / UM521</strain>
    </source>
</reference>
<dbReference type="VEuPathDB" id="FungiDB:UMAG_10451"/>
<feature type="region of interest" description="Disordered" evidence="1">
    <location>
        <begin position="227"/>
        <end position="248"/>
    </location>
</feature>
<dbReference type="KEGG" id="uma:UMAG_10451"/>
<keyword evidence="2" id="KW-0472">Membrane</keyword>